<evidence type="ECO:0000256" key="1">
    <source>
        <dbReference type="SAM" id="MobiDB-lite"/>
    </source>
</evidence>
<gene>
    <name evidence="2" type="ORF">Agub_g10193</name>
</gene>
<protein>
    <submittedName>
        <fullName evidence="2">Uncharacterized protein</fullName>
    </submittedName>
</protein>
<evidence type="ECO:0000313" key="3">
    <source>
        <dbReference type="Proteomes" id="UP001054857"/>
    </source>
</evidence>
<comment type="caution">
    <text evidence="2">The sequence shown here is derived from an EMBL/GenBank/DDBJ whole genome shotgun (WGS) entry which is preliminary data.</text>
</comment>
<sequence length="112" mass="12347">QVWFETPGSLELRYRLAGELGLRGVGVWNMGGINHSAHAEPAVQADTKAMWAAVRSFMGGSDAFKRAEQPWQVHREEKGPIKPLEITGYGARRPDFRNKGAGCGRRSVHGTM</sequence>
<feature type="region of interest" description="Disordered" evidence="1">
    <location>
        <begin position="70"/>
        <end position="112"/>
    </location>
</feature>
<accession>A0AAD3DX28</accession>
<reference evidence="2 3" key="1">
    <citation type="journal article" date="2021" name="Sci. Rep.">
        <title>Genome sequencing of the multicellular alga Astrephomene provides insights into convergent evolution of germ-soma differentiation.</title>
        <authorList>
            <person name="Yamashita S."/>
            <person name="Yamamoto K."/>
            <person name="Matsuzaki R."/>
            <person name="Suzuki S."/>
            <person name="Yamaguchi H."/>
            <person name="Hirooka S."/>
            <person name="Minakuchi Y."/>
            <person name="Miyagishima S."/>
            <person name="Kawachi M."/>
            <person name="Toyoda A."/>
            <person name="Nozaki H."/>
        </authorList>
    </citation>
    <scope>NUCLEOTIDE SEQUENCE [LARGE SCALE GENOMIC DNA]</scope>
    <source>
        <strain evidence="2 3">NIES-4017</strain>
    </source>
</reference>
<feature type="compositionally biased region" description="Basic and acidic residues" evidence="1">
    <location>
        <begin position="70"/>
        <end position="80"/>
    </location>
</feature>
<dbReference type="Gene3D" id="3.20.20.80">
    <property type="entry name" value="Glycosidases"/>
    <property type="match status" value="1"/>
</dbReference>
<proteinExistence type="predicted"/>
<dbReference type="AlphaFoldDB" id="A0AAD3DX28"/>
<feature type="non-terminal residue" evidence="2">
    <location>
        <position position="1"/>
    </location>
</feature>
<evidence type="ECO:0000313" key="2">
    <source>
        <dbReference type="EMBL" id="GFR48312.1"/>
    </source>
</evidence>
<name>A0AAD3DX28_9CHLO</name>
<dbReference type="Proteomes" id="UP001054857">
    <property type="component" value="Unassembled WGS sequence"/>
</dbReference>
<dbReference type="EMBL" id="BMAR01000023">
    <property type="protein sequence ID" value="GFR48312.1"/>
    <property type="molecule type" value="Genomic_DNA"/>
</dbReference>
<keyword evidence="3" id="KW-1185">Reference proteome</keyword>
<organism evidence="2 3">
    <name type="scientific">Astrephomene gubernaculifera</name>
    <dbReference type="NCBI Taxonomy" id="47775"/>
    <lineage>
        <taxon>Eukaryota</taxon>
        <taxon>Viridiplantae</taxon>
        <taxon>Chlorophyta</taxon>
        <taxon>core chlorophytes</taxon>
        <taxon>Chlorophyceae</taxon>
        <taxon>CS clade</taxon>
        <taxon>Chlamydomonadales</taxon>
        <taxon>Astrephomenaceae</taxon>
        <taxon>Astrephomene</taxon>
    </lineage>
</organism>